<dbReference type="InterPro" id="IPR000595">
    <property type="entry name" value="cNMP-bd_dom"/>
</dbReference>
<feature type="chain" id="PRO_5043340108" description="Cyclic nucleotide-binding domain-containing protein" evidence="1">
    <location>
        <begin position="19"/>
        <end position="153"/>
    </location>
</feature>
<proteinExistence type="predicted"/>
<dbReference type="EMBL" id="JARAKH010000016">
    <property type="protein sequence ID" value="KAK8396013.1"/>
    <property type="molecule type" value="Genomic_DNA"/>
</dbReference>
<evidence type="ECO:0000313" key="3">
    <source>
        <dbReference type="EMBL" id="KAK8396013.1"/>
    </source>
</evidence>
<dbReference type="AlphaFoldDB" id="A0AAW0U7E3"/>
<dbReference type="Gene3D" id="2.60.120.10">
    <property type="entry name" value="Jelly Rolls"/>
    <property type="match status" value="1"/>
</dbReference>
<keyword evidence="4" id="KW-1185">Reference proteome</keyword>
<dbReference type="InterPro" id="IPR018490">
    <property type="entry name" value="cNMP-bd_dom_sf"/>
</dbReference>
<keyword evidence="1" id="KW-0732">Signal</keyword>
<accession>A0AAW0U7E3</accession>
<evidence type="ECO:0000313" key="4">
    <source>
        <dbReference type="Proteomes" id="UP001487740"/>
    </source>
</evidence>
<dbReference type="Pfam" id="PF00027">
    <property type="entry name" value="cNMP_binding"/>
    <property type="match status" value="1"/>
</dbReference>
<comment type="caution">
    <text evidence="3">The sequence shown here is derived from an EMBL/GenBank/DDBJ whole genome shotgun (WGS) entry which is preliminary data.</text>
</comment>
<dbReference type="InterPro" id="IPR014710">
    <property type="entry name" value="RmlC-like_jellyroll"/>
</dbReference>
<dbReference type="PROSITE" id="PS50042">
    <property type="entry name" value="CNMP_BINDING_3"/>
    <property type="match status" value="1"/>
</dbReference>
<gene>
    <name evidence="3" type="ORF">O3P69_005237</name>
</gene>
<feature type="domain" description="Cyclic nucleotide-binding" evidence="2">
    <location>
        <begin position="45"/>
        <end position="99"/>
    </location>
</feature>
<protein>
    <recommendedName>
        <fullName evidence="2">Cyclic nucleotide-binding domain-containing protein</fullName>
    </recommendedName>
</protein>
<evidence type="ECO:0000259" key="2">
    <source>
        <dbReference type="PROSITE" id="PS50042"/>
    </source>
</evidence>
<feature type="signal peptide" evidence="1">
    <location>
        <begin position="1"/>
        <end position="18"/>
    </location>
</feature>
<dbReference type="CDD" id="cd00038">
    <property type="entry name" value="CAP_ED"/>
    <property type="match status" value="1"/>
</dbReference>
<name>A0AAW0U7E3_SCYPA</name>
<organism evidence="3 4">
    <name type="scientific">Scylla paramamosain</name>
    <name type="common">Mud crab</name>
    <dbReference type="NCBI Taxonomy" id="85552"/>
    <lineage>
        <taxon>Eukaryota</taxon>
        <taxon>Metazoa</taxon>
        <taxon>Ecdysozoa</taxon>
        <taxon>Arthropoda</taxon>
        <taxon>Crustacea</taxon>
        <taxon>Multicrustacea</taxon>
        <taxon>Malacostraca</taxon>
        <taxon>Eumalacostraca</taxon>
        <taxon>Eucarida</taxon>
        <taxon>Decapoda</taxon>
        <taxon>Pleocyemata</taxon>
        <taxon>Brachyura</taxon>
        <taxon>Eubrachyura</taxon>
        <taxon>Portunoidea</taxon>
        <taxon>Portunidae</taxon>
        <taxon>Portuninae</taxon>
        <taxon>Scylla</taxon>
    </lineage>
</organism>
<sequence length="153" mass="16959">MAWCALGCPGLLMGRFCSFSLPFSSSSSSSPKSYLPWNSAMWFHRGIYHVNPKGGTIGQMTAGASFGESVLSDAPRRSTIVTRENCELLRVEQRDFRHIWQAIVLCETRVESSSVHRCGGLTWRFIAEGRCTGGPLKAAVPRLRHSDQENNIP</sequence>
<evidence type="ECO:0000256" key="1">
    <source>
        <dbReference type="SAM" id="SignalP"/>
    </source>
</evidence>
<dbReference type="Proteomes" id="UP001487740">
    <property type="component" value="Unassembled WGS sequence"/>
</dbReference>
<reference evidence="3 4" key="1">
    <citation type="submission" date="2023-03" db="EMBL/GenBank/DDBJ databases">
        <title>High-quality genome of Scylla paramamosain provides insights in environmental adaptation.</title>
        <authorList>
            <person name="Zhang L."/>
        </authorList>
    </citation>
    <scope>NUCLEOTIDE SEQUENCE [LARGE SCALE GENOMIC DNA]</scope>
    <source>
        <strain evidence="3">LZ_2023a</strain>
        <tissue evidence="3">Muscle</tissue>
    </source>
</reference>
<dbReference type="SUPFAM" id="SSF51206">
    <property type="entry name" value="cAMP-binding domain-like"/>
    <property type="match status" value="1"/>
</dbReference>